<dbReference type="Pfam" id="PF06161">
    <property type="entry name" value="DUF975"/>
    <property type="match status" value="1"/>
</dbReference>
<dbReference type="AlphaFoldDB" id="A0A3G6JBR2"/>
<keyword evidence="1" id="KW-0472">Membrane</keyword>
<keyword evidence="1" id="KW-0812">Transmembrane</keyword>
<proteinExistence type="predicted"/>
<sequence>MKAKEIRALARENLKQIPKKVYMPMGLLLVVANIIPNVVDQATDFKSGAGANITFFPLEIAAALLTANGYIFFDRWRNKIQKGGEEPNAWCGLTGQHIARLLIYGAIEALIIGTGTVAIAAAVVGSAIPQVPVAVSIILLILLVVLLVWIELRLTYVVYVIDDDVRTGQKRSVWAEIGAGWKLTKGRVWKLLCLNLSFLGWDILTAFTLGILGIWLMPYYNLAIAETYEQSKEELLISNK</sequence>
<feature type="transmembrane region" description="Helical" evidence="1">
    <location>
        <begin position="131"/>
        <end position="150"/>
    </location>
</feature>
<name>A0A3G6JBR2_LACDL</name>
<dbReference type="EMBL" id="CP031023">
    <property type="protein sequence ID" value="AZA15273.1"/>
    <property type="molecule type" value="Genomic_DNA"/>
</dbReference>
<evidence type="ECO:0000313" key="2">
    <source>
        <dbReference type="EMBL" id="AZA15273.1"/>
    </source>
</evidence>
<evidence type="ECO:0000256" key="1">
    <source>
        <dbReference type="SAM" id="Phobius"/>
    </source>
</evidence>
<keyword evidence="1" id="KW-1133">Transmembrane helix</keyword>
<feature type="transmembrane region" description="Helical" evidence="1">
    <location>
        <begin position="101"/>
        <end position="125"/>
    </location>
</feature>
<feature type="transmembrane region" description="Helical" evidence="1">
    <location>
        <begin position="191"/>
        <end position="216"/>
    </location>
</feature>
<accession>A0A3G6JBR2</accession>
<dbReference type="RefSeq" id="WP_138490869.1">
    <property type="nucleotide sequence ID" value="NZ_CP046131.1"/>
</dbReference>
<protein>
    <submittedName>
        <fullName evidence="2">DUF975 family protein</fullName>
    </submittedName>
</protein>
<feature type="transmembrane region" description="Helical" evidence="1">
    <location>
        <begin position="51"/>
        <end position="73"/>
    </location>
</feature>
<feature type="transmembrane region" description="Helical" evidence="1">
    <location>
        <begin position="21"/>
        <end position="39"/>
    </location>
</feature>
<reference evidence="2" key="1">
    <citation type="submission" date="2018-07" db="EMBL/GenBank/DDBJ databases">
        <authorList>
            <person name="Somerville V."/>
        </authorList>
    </citation>
    <scope>NUCLEOTIDE SEQUENCE</scope>
    <source>
        <strain evidence="2">NWC_2_2</strain>
    </source>
</reference>
<gene>
    <name evidence="2" type="ORF">DQL93_00190</name>
</gene>
<dbReference type="InterPro" id="IPR010380">
    <property type="entry name" value="DUF975"/>
</dbReference>
<organism evidence="2">
    <name type="scientific">Lactobacillus delbrueckii subsp. lactis</name>
    <dbReference type="NCBI Taxonomy" id="29397"/>
    <lineage>
        <taxon>Bacteria</taxon>
        <taxon>Bacillati</taxon>
        <taxon>Bacillota</taxon>
        <taxon>Bacilli</taxon>
        <taxon>Lactobacillales</taxon>
        <taxon>Lactobacillaceae</taxon>
        <taxon>Lactobacillus</taxon>
    </lineage>
</organism>